<evidence type="ECO:0000313" key="7">
    <source>
        <dbReference type="Proteomes" id="UP000503540"/>
    </source>
</evidence>
<dbReference type="PANTHER" id="PTHR30290:SF10">
    <property type="entry name" value="PERIPLASMIC OLIGOPEPTIDE-BINDING PROTEIN-RELATED"/>
    <property type="match status" value="1"/>
</dbReference>
<dbReference type="Proteomes" id="UP000503540">
    <property type="component" value="Chromosome"/>
</dbReference>
<dbReference type="InterPro" id="IPR030678">
    <property type="entry name" value="Peptide/Ni-bd"/>
</dbReference>
<dbReference type="PIRSF" id="PIRSF002741">
    <property type="entry name" value="MppA"/>
    <property type="match status" value="1"/>
</dbReference>
<dbReference type="RefSeq" id="WP_167475139.1">
    <property type="nucleotide sequence ID" value="NZ_CP046172.1"/>
</dbReference>
<dbReference type="Gene3D" id="3.10.105.10">
    <property type="entry name" value="Dipeptide-binding Protein, Domain 3"/>
    <property type="match status" value="1"/>
</dbReference>
<gene>
    <name evidence="6" type="ORF">F5544_22965</name>
</gene>
<keyword evidence="3" id="KW-0813">Transport</keyword>
<evidence type="ECO:0000259" key="5">
    <source>
        <dbReference type="Pfam" id="PF00496"/>
    </source>
</evidence>
<dbReference type="GO" id="GO:1904680">
    <property type="term" value="F:peptide transmembrane transporter activity"/>
    <property type="evidence" value="ECO:0007669"/>
    <property type="project" value="TreeGrafter"/>
</dbReference>
<dbReference type="SUPFAM" id="SSF53850">
    <property type="entry name" value="Periplasmic binding protein-like II"/>
    <property type="match status" value="1"/>
</dbReference>
<evidence type="ECO:0000313" key="6">
    <source>
        <dbReference type="EMBL" id="QIS12454.1"/>
    </source>
</evidence>
<keyword evidence="7" id="KW-1185">Reference proteome</keyword>
<dbReference type="GO" id="GO:0015833">
    <property type="term" value="P:peptide transport"/>
    <property type="evidence" value="ECO:0007669"/>
    <property type="project" value="TreeGrafter"/>
</dbReference>
<dbReference type="Gene3D" id="3.40.190.10">
    <property type="entry name" value="Periplasmic binding protein-like II"/>
    <property type="match status" value="1"/>
</dbReference>
<evidence type="ECO:0000256" key="3">
    <source>
        <dbReference type="ARBA" id="ARBA00022448"/>
    </source>
</evidence>
<comment type="subcellular location">
    <subcellularLocation>
        <location evidence="1">Cell envelope</location>
    </subcellularLocation>
</comment>
<proteinExistence type="inferred from homology"/>
<dbReference type="EMBL" id="CP046172">
    <property type="protein sequence ID" value="QIS12454.1"/>
    <property type="molecule type" value="Genomic_DNA"/>
</dbReference>
<protein>
    <submittedName>
        <fullName evidence="6">ABC transporter substrate-binding protein</fullName>
    </submittedName>
</protein>
<sequence length="550" mass="60126">MTEQNTLRLYGPGALDQLDPVCSHVGPIDRITRLFARQLFTYHAQHDLRNWQAVVPTPDLATEIPSIYNAGMGASYTSYVVHLRPDVHWDSTPARPVTTHDVVRGFKRLGNPLHRSTLLTYFTDTIRGMAEFCRGYAAAFTTAEPTARALSEYQNSHDIPGLLVLDDRTLVFELRRPALDFIDMLALSCASPAPVEYDDFLPGSLELCRNIRSTGPYRPVAFEPGRELRLGRNPVWRRETDPVRVQYLDAVEVVAEPVTAGVVADRIRTGSADLAWGVRIDDPATPLDHDLGFALDPYLVFNMRGADALREVAVRQAISYAIDKSAIARAVTGDGSAIRIAGSAIPPRNDGHQDLDPYATQGNRGDPARCAAMLTTAGYPDGLTLTEIHPATERARAIARCYTASLAAAAITVRSVELPESAHLELLKDPARSTDWDIALASWTPTWPQHNGRVFVQPLFGSGASANYGGYHNPEVDALIEQALAAEQYESAAAAWRKAERVALADAPIVPILFGVPSTRELAAHRISYAAVLPTLGHTIDLATLWLAPY</sequence>
<keyword evidence="4" id="KW-0732">Signal</keyword>
<evidence type="ECO:0000256" key="1">
    <source>
        <dbReference type="ARBA" id="ARBA00004196"/>
    </source>
</evidence>
<accession>A0A6G9YGZ3</accession>
<reference evidence="6 7" key="1">
    <citation type="journal article" date="2019" name="ACS Chem. Biol.">
        <title>Identification and Mobilization of a Cryptic Antibiotic Biosynthesis Gene Locus from a Human-Pathogenic Nocardia Isolate.</title>
        <authorList>
            <person name="Herisse M."/>
            <person name="Ishida K."/>
            <person name="Porter J.L."/>
            <person name="Howden B."/>
            <person name="Hertweck C."/>
            <person name="Stinear T.P."/>
            <person name="Pidot S.J."/>
        </authorList>
    </citation>
    <scope>NUCLEOTIDE SEQUENCE [LARGE SCALE GENOMIC DNA]</scope>
    <source>
        <strain evidence="6 7">AUSMDU00012717</strain>
    </source>
</reference>
<name>A0A6G9YGZ3_9NOCA</name>
<comment type="similarity">
    <text evidence="2">Belongs to the bacterial solute-binding protein 5 family.</text>
</comment>
<dbReference type="GO" id="GO:0030313">
    <property type="term" value="C:cell envelope"/>
    <property type="evidence" value="ECO:0007669"/>
    <property type="project" value="UniProtKB-SubCell"/>
</dbReference>
<evidence type="ECO:0000256" key="4">
    <source>
        <dbReference type="ARBA" id="ARBA00022729"/>
    </source>
</evidence>
<dbReference type="GO" id="GO:0043190">
    <property type="term" value="C:ATP-binding cassette (ABC) transporter complex"/>
    <property type="evidence" value="ECO:0007669"/>
    <property type="project" value="InterPro"/>
</dbReference>
<dbReference type="InterPro" id="IPR000914">
    <property type="entry name" value="SBP_5_dom"/>
</dbReference>
<dbReference type="KEGG" id="nah:F5544_22965"/>
<dbReference type="PANTHER" id="PTHR30290">
    <property type="entry name" value="PERIPLASMIC BINDING COMPONENT OF ABC TRANSPORTER"/>
    <property type="match status" value="1"/>
</dbReference>
<dbReference type="GO" id="GO:0042597">
    <property type="term" value="C:periplasmic space"/>
    <property type="evidence" value="ECO:0007669"/>
    <property type="project" value="UniProtKB-ARBA"/>
</dbReference>
<feature type="domain" description="Solute-binding protein family 5" evidence="5">
    <location>
        <begin position="58"/>
        <end position="452"/>
    </location>
</feature>
<organism evidence="6 7">
    <name type="scientific">Nocardia arthritidis</name>
    <dbReference type="NCBI Taxonomy" id="228602"/>
    <lineage>
        <taxon>Bacteria</taxon>
        <taxon>Bacillati</taxon>
        <taxon>Actinomycetota</taxon>
        <taxon>Actinomycetes</taxon>
        <taxon>Mycobacteriales</taxon>
        <taxon>Nocardiaceae</taxon>
        <taxon>Nocardia</taxon>
    </lineage>
</organism>
<evidence type="ECO:0000256" key="2">
    <source>
        <dbReference type="ARBA" id="ARBA00005695"/>
    </source>
</evidence>
<dbReference type="InterPro" id="IPR039424">
    <property type="entry name" value="SBP_5"/>
</dbReference>
<dbReference type="AlphaFoldDB" id="A0A6G9YGZ3"/>
<dbReference type="Pfam" id="PF00496">
    <property type="entry name" value="SBP_bac_5"/>
    <property type="match status" value="1"/>
</dbReference>